<dbReference type="Gene3D" id="3.40.50.2000">
    <property type="entry name" value="Glycogen Phosphorylase B"/>
    <property type="match status" value="2"/>
</dbReference>
<evidence type="ECO:0000313" key="4">
    <source>
        <dbReference type="Proteomes" id="UP000680656"/>
    </source>
</evidence>
<dbReference type="Pfam" id="PF13439">
    <property type="entry name" value="Glyco_transf_4"/>
    <property type="match status" value="1"/>
</dbReference>
<dbReference type="AlphaFoldDB" id="A0A8E7EI07"/>
<feature type="domain" description="Glycosyltransferase subfamily 4-like N-terminal" evidence="2">
    <location>
        <begin position="19"/>
        <end position="182"/>
    </location>
</feature>
<feature type="domain" description="Glycosyl transferase family 1" evidence="1">
    <location>
        <begin position="192"/>
        <end position="355"/>
    </location>
</feature>
<name>A0A8E7EI07_9EURY</name>
<dbReference type="PANTHER" id="PTHR12526:SF625">
    <property type="entry name" value="PHOSPHATIDYLINOSITOL GLYCAN-CLASS A"/>
    <property type="match status" value="1"/>
</dbReference>
<dbReference type="KEGG" id="mrtj:KHC33_05490"/>
<sequence length="379" mass="43318">MERKKIAFFCWESMYSERVGGLANAATYVAQELAKRNEVHFFTRGDCDFTFNGVHYHGVRPEGGNIIEYCRNMSHGMVNRFKEFDRKPFDILHFHDWHVTEALHLLKERNTVFTYHSTEYGRNGNQHGDWWEYHEICGKEWYAGLVAKQVTTVSNVLREEVMNLYQVPDWKIRVFPNGVIPEQFDVDLDQGAIKADLGIHPYAPTILFIGRMAYQKGPDLLLDALPRVKDQFWGMQVIMAGDGGMRPWLSQVAYDRGLPVRFPGYISDAEYVRLLKAADLVVIPSRNEPFGIVLPEAWSAGKPVVACDVGGLHENIESYRDGIKVEVSADQIAEGICQALEDTDRLSKFGRSGRSKVYRQFRWEGIAENLDCMYGTVCS</sequence>
<dbReference type="GO" id="GO:0016757">
    <property type="term" value="F:glycosyltransferase activity"/>
    <property type="evidence" value="ECO:0007669"/>
    <property type="project" value="InterPro"/>
</dbReference>
<evidence type="ECO:0000259" key="1">
    <source>
        <dbReference type="Pfam" id="PF00534"/>
    </source>
</evidence>
<reference evidence="3 4" key="1">
    <citation type="submission" date="2021-05" db="EMBL/GenBank/DDBJ databases">
        <title>A novel Methanospirillum isolate from a pyrite-forming mixed culture.</title>
        <authorList>
            <person name="Bunk B."/>
            <person name="Sproer C."/>
            <person name="Spring S."/>
            <person name="Pester M."/>
        </authorList>
    </citation>
    <scope>NUCLEOTIDE SEQUENCE [LARGE SCALE GENOMIC DNA]</scope>
    <source>
        <strain evidence="3 4">J.3.6.1-F.2.7.3</strain>
    </source>
</reference>
<dbReference type="InterPro" id="IPR001296">
    <property type="entry name" value="Glyco_trans_1"/>
</dbReference>
<organism evidence="3 4">
    <name type="scientific">Methanospirillum purgamenti</name>
    <dbReference type="NCBI Taxonomy" id="2834276"/>
    <lineage>
        <taxon>Archaea</taxon>
        <taxon>Methanobacteriati</taxon>
        <taxon>Methanobacteriota</taxon>
        <taxon>Stenosarchaea group</taxon>
        <taxon>Methanomicrobia</taxon>
        <taxon>Methanomicrobiales</taxon>
        <taxon>Methanospirillaceae</taxon>
        <taxon>Methanospirillum</taxon>
    </lineage>
</organism>
<dbReference type="Proteomes" id="UP000680656">
    <property type="component" value="Chromosome"/>
</dbReference>
<evidence type="ECO:0000259" key="2">
    <source>
        <dbReference type="Pfam" id="PF13439"/>
    </source>
</evidence>
<evidence type="ECO:0000313" key="3">
    <source>
        <dbReference type="EMBL" id="QVV89953.1"/>
    </source>
</evidence>
<dbReference type="PANTHER" id="PTHR12526">
    <property type="entry name" value="GLYCOSYLTRANSFERASE"/>
    <property type="match status" value="1"/>
</dbReference>
<keyword evidence="3" id="KW-0808">Transferase</keyword>
<accession>A0A8E7EI07</accession>
<dbReference type="InterPro" id="IPR028098">
    <property type="entry name" value="Glyco_trans_4-like_N"/>
</dbReference>
<protein>
    <submittedName>
        <fullName evidence="3">Glycosyltransferase family 4 protein</fullName>
    </submittedName>
</protein>
<keyword evidence="4" id="KW-1185">Reference proteome</keyword>
<dbReference type="SUPFAM" id="SSF53756">
    <property type="entry name" value="UDP-Glycosyltransferase/glycogen phosphorylase"/>
    <property type="match status" value="1"/>
</dbReference>
<gene>
    <name evidence="3" type="ORF">KHC33_05490</name>
</gene>
<dbReference type="CDD" id="cd03801">
    <property type="entry name" value="GT4_PimA-like"/>
    <property type="match status" value="1"/>
</dbReference>
<dbReference type="RefSeq" id="WP_214420733.1">
    <property type="nucleotide sequence ID" value="NZ_CP075546.1"/>
</dbReference>
<dbReference type="EMBL" id="CP075546">
    <property type="protein sequence ID" value="QVV89953.1"/>
    <property type="molecule type" value="Genomic_DNA"/>
</dbReference>
<dbReference type="GeneID" id="65096616"/>
<dbReference type="Pfam" id="PF00534">
    <property type="entry name" value="Glycos_transf_1"/>
    <property type="match status" value="1"/>
</dbReference>
<proteinExistence type="predicted"/>